<evidence type="ECO:0000313" key="2">
    <source>
        <dbReference type="Proteomes" id="UP000593577"/>
    </source>
</evidence>
<protein>
    <submittedName>
        <fullName evidence="1">Uncharacterized protein</fullName>
    </submittedName>
</protein>
<accession>A0A7J8YU70</accession>
<sequence length="27" mass="3416">MDRKYMSPRFYWMRLYFGDLLISSILL</sequence>
<dbReference type="EMBL" id="JABFAA010354394">
    <property type="protein sequence ID" value="MBA0702890.1"/>
    <property type="molecule type" value="Genomic_DNA"/>
</dbReference>
<keyword evidence="2" id="KW-1185">Reference proteome</keyword>
<proteinExistence type="predicted"/>
<evidence type="ECO:0000313" key="1">
    <source>
        <dbReference type="EMBL" id="MBA0702890.1"/>
    </source>
</evidence>
<comment type="caution">
    <text evidence="1">The sequence shown here is derived from an EMBL/GenBank/DDBJ whole genome shotgun (WGS) entry which is preliminary data.</text>
</comment>
<name>A0A7J8YU70_GOSAI</name>
<organism evidence="1 2">
    <name type="scientific">Gossypium aridum</name>
    <name type="common">American cotton</name>
    <name type="synonym">Erioxylum aridum</name>
    <dbReference type="NCBI Taxonomy" id="34290"/>
    <lineage>
        <taxon>Eukaryota</taxon>
        <taxon>Viridiplantae</taxon>
        <taxon>Streptophyta</taxon>
        <taxon>Embryophyta</taxon>
        <taxon>Tracheophyta</taxon>
        <taxon>Spermatophyta</taxon>
        <taxon>Magnoliopsida</taxon>
        <taxon>eudicotyledons</taxon>
        <taxon>Gunneridae</taxon>
        <taxon>Pentapetalae</taxon>
        <taxon>rosids</taxon>
        <taxon>malvids</taxon>
        <taxon>Malvales</taxon>
        <taxon>Malvaceae</taxon>
        <taxon>Malvoideae</taxon>
        <taxon>Gossypium</taxon>
    </lineage>
</organism>
<dbReference type="AlphaFoldDB" id="A0A7J8YU70"/>
<gene>
    <name evidence="1" type="ORF">Goari_026759</name>
</gene>
<dbReference type="Proteomes" id="UP000593577">
    <property type="component" value="Unassembled WGS sequence"/>
</dbReference>
<reference evidence="1 2" key="1">
    <citation type="journal article" date="2019" name="Genome Biol. Evol.">
        <title>Insights into the evolution of the New World diploid cottons (Gossypium, subgenus Houzingenia) based on genome sequencing.</title>
        <authorList>
            <person name="Grover C.E."/>
            <person name="Arick M.A. 2nd"/>
            <person name="Thrash A."/>
            <person name="Conover J.L."/>
            <person name="Sanders W.S."/>
            <person name="Peterson D.G."/>
            <person name="Frelichowski J.E."/>
            <person name="Scheffler J.A."/>
            <person name="Scheffler B.E."/>
            <person name="Wendel J.F."/>
        </authorList>
    </citation>
    <scope>NUCLEOTIDE SEQUENCE [LARGE SCALE GENOMIC DNA]</scope>
    <source>
        <strain evidence="1">185</strain>
        <tissue evidence="1">Leaf</tissue>
    </source>
</reference>